<accession>A0A284S9I6</accession>
<dbReference type="AlphaFoldDB" id="A0A284S9I6"/>
<gene>
    <name evidence="1" type="ORF">ARMOST_21234</name>
</gene>
<protein>
    <submittedName>
        <fullName evidence="1">Uncharacterized protein</fullName>
    </submittedName>
</protein>
<dbReference type="Proteomes" id="UP000219338">
    <property type="component" value="Unassembled WGS sequence"/>
</dbReference>
<keyword evidence="2" id="KW-1185">Reference proteome</keyword>
<name>A0A284S9I6_ARMOS</name>
<dbReference type="EMBL" id="FUEG01000047">
    <property type="protein sequence ID" value="SJL17674.1"/>
    <property type="molecule type" value="Genomic_DNA"/>
</dbReference>
<reference evidence="2" key="1">
    <citation type="journal article" date="2017" name="Nat. Ecol. Evol.">
        <title>Genome expansion and lineage-specific genetic innovations in the forest pathogenic fungi Armillaria.</title>
        <authorList>
            <person name="Sipos G."/>
            <person name="Prasanna A.N."/>
            <person name="Walter M.C."/>
            <person name="O'Connor E."/>
            <person name="Balint B."/>
            <person name="Krizsan K."/>
            <person name="Kiss B."/>
            <person name="Hess J."/>
            <person name="Varga T."/>
            <person name="Slot J."/>
            <person name="Riley R."/>
            <person name="Boka B."/>
            <person name="Rigling D."/>
            <person name="Barry K."/>
            <person name="Lee J."/>
            <person name="Mihaltcheva S."/>
            <person name="LaButti K."/>
            <person name="Lipzen A."/>
            <person name="Waldron R."/>
            <person name="Moloney N.M."/>
            <person name="Sperisen C."/>
            <person name="Kredics L."/>
            <person name="Vagvoelgyi C."/>
            <person name="Patrignani A."/>
            <person name="Fitzpatrick D."/>
            <person name="Nagy I."/>
            <person name="Doyle S."/>
            <person name="Anderson J.B."/>
            <person name="Grigoriev I.V."/>
            <person name="Gueldener U."/>
            <person name="Muensterkoetter M."/>
            <person name="Nagy L.G."/>
        </authorList>
    </citation>
    <scope>NUCLEOTIDE SEQUENCE [LARGE SCALE GENOMIC DNA]</scope>
    <source>
        <strain evidence="2">C18/9</strain>
    </source>
</reference>
<sequence length="16" mass="1866">MAAYVIKLRKIAENDM</sequence>
<organism evidence="1 2">
    <name type="scientific">Armillaria ostoyae</name>
    <name type="common">Armillaria root rot fungus</name>
    <dbReference type="NCBI Taxonomy" id="47428"/>
    <lineage>
        <taxon>Eukaryota</taxon>
        <taxon>Fungi</taxon>
        <taxon>Dikarya</taxon>
        <taxon>Basidiomycota</taxon>
        <taxon>Agaricomycotina</taxon>
        <taxon>Agaricomycetes</taxon>
        <taxon>Agaricomycetidae</taxon>
        <taxon>Agaricales</taxon>
        <taxon>Marasmiineae</taxon>
        <taxon>Physalacriaceae</taxon>
        <taxon>Armillaria</taxon>
    </lineage>
</organism>
<proteinExistence type="predicted"/>
<evidence type="ECO:0000313" key="1">
    <source>
        <dbReference type="EMBL" id="SJL17674.1"/>
    </source>
</evidence>
<evidence type="ECO:0000313" key="2">
    <source>
        <dbReference type="Proteomes" id="UP000219338"/>
    </source>
</evidence>